<accession>A0ABQ5YSM6</accession>
<name>A0ABQ5YSM6_9BURK</name>
<dbReference type="Proteomes" id="UP001156664">
    <property type="component" value="Unassembled WGS sequence"/>
</dbReference>
<sequence length="67" mass="7793">MALQFNVDGKLHQEYIDHLDKPLIEVLHPQGSPLKTRAQYICKWASRVLYERQVNHYGLMPASAEML</sequence>
<dbReference type="EMBL" id="BSOJ01000032">
    <property type="protein sequence ID" value="GLR27503.1"/>
    <property type="molecule type" value="Genomic_DNA"/>
</dbReference>
<comment type="caution">
    <text evidence="1">The sequence shown here is derived from an EMBL/GenBank/DDBJ whole genome shotgun (WGS) entry which is preliminary data.</text>
</comment>
<proteinExistence type="predicted"/>
<evidence type="ECO:0000313" key="2">
    <source>
        <dbReference type="Proteomes" id="UP001156664"/>
    </source>
</evidence>
<keyword evidence="2" id="KW-1185">Reference proteome</keyword>
<reference evidence="2" key="1">
    <citation type="journal article" date="2019" name="Int. J. Syst. Evol. Microbiol.">
        <title>The Global Catalogue of Microorganisms (GCM) 10K type strain sequencing project: providing services to taxonomists for standard genome sequencing and annotation.</title>
        <authorList>
            <consortium name="The Broad Institute Genomics Platform"/>
            <consortium name="The Broad Institute Genome Sequencing Center for Infectious Disease"/>
            <person name="Wu L."/>
            <person name="Ma J."/>
        </authorList>
    </citation>
    <scope>NUCLEOTIDE SEQUENCE [LARGE SCALE GENOMIC DNA]</scope>
    <source>
        <strain evidence="2">NBRC 105857</strain>
    </source>
</reference>
<organism evidence="1 2">
    <name type="scientific">Limnobacter litoralis</name>
    <dbReference type="NCBI Taxonomy" id="481366"/>
    <lineage>
        <taxon>Bacteria</taxon>
        <taxon>Pseudomonadati</taxon>
        <taxon>Pseudomonadota</taxon>
        <taxon>Betaproteobacteria</taxon>
        <taxon>Burkholderiales</taxon>
        <taxon>Burkholderiaceae</taxon>
        <taxon>Limnobacter</taxon>
    </lineage>
</organism>
<dbReference type="RefSeq" id="WP_284282315.1">
    <property type="nucleotide sequence ID" value="NZ_BSOJ01000032.1"/>
</dbReference>
<evidence type="ECO:0000313" key="1">
    <source>
        <dbReference type="EMBL" id="GLR27503.1"/>
    </source>
</evidence>
<protein>
    <submittedName>
        <fullName evidence="1">Uncharacterized protein</fullName>
    </submittedName>
</protein>
<gene>
    <name evidence="1" type="ORF">GCM10007875_25940</name>
</gene>